<feature type="region of interest" description="Disordered" evidence="1">
    <location>
        <begin position="55"/>
        <end position="79"/>
    </location>
</feature>
<evidence type="ECO:0000256" key="1">
    <source>
        <dbReference type="SAM" id="MobiDB-lite"/>
    </source>
</evidence>
<dbReference type="AlphaFoldDB" id="A0A8H7C7D6"/>
<accession>A0A8H7C7D6</accession>
<protein>
    <submittedName>
        <fullName evidence="2">Uncharacterized protein</fullName>
    </submittedName>
</protein>
<dbReference type="Proteomes" id="UP000629468">
    <property type="component" value="Unassembled WGS sequence"/>
</dbReference>
<evidence type="ECO:0000313" key="2">
    <source>
        <dbReference type="EMBL" id="KAF7764050.1"/>
    </source>
</evidence>
<dbReference type="EMBL" id="JABXXO010000011">
    <property type="protein sequence ID" value="KAF7764050.1"/>
    <property type="molecule type" value="Genomic_DNA"/>
</dbReference>
<sequence length="177" mass="19814">MCKHIQIRSISPICLDSARTGLFGLRCVLSPLSGRLGSPLPLLISAPAISFNRQKTRTEPHRPLLPSKTSRVHQEGHTSTHPAFGVTVEIKRYRAFMPNVPRHMVTPRKLFSVAIRVVWTFFNNTSKKFSLAVPNNLLHIFSHPTTFMSINLPRIEASSGDVCVILAASLHRGRNMR</sequence>
<name>A0A8H7C7D6_AGABI</name>
<evidence type="ECO:0000313" key="3">
    <source>
        <dbReference type="Proteomes" id="UP000629468"/>
    </source>
</evidence>
<reference evidence="2 3" key="1">
    <citation type="journal article" name="Sci. Rep.">
        <title>Telomere-to-telomere assembled and centromere annotated genomes of the two main subspecies of the button mushroom Agaricus bisporus reveal especially polymorphic chromosome ends.</title>
        <authorList>
            <person name="Sonnenberg A.S.M."/>
            <person name="Sedaghat-Telgerd N."/>
            <person name="Lavrijssen B."/>
            <person name="Ohm R.A."/>
            <person name="Hendrickx P.M."/>
            <person name="Scholtmeijer K."/>
            <person name="Baars J.J.P."/>
            <person name="van Peer A."/>
        </authorList>
    </citation>
    <scope>NUCLEOTIDE SEQUENCE [LARGE SCALE GENOMIC DNA]</scope>
    <source>
        <strain evidence="2 3">H119_p4</strain>
    </source>
</reference>
<gene>
    <name evidence="2" type="ORF">Agabi119p4_8587</name>
</gene>
<comment type="caution">
    <text evidence="2">The sequence shown here is derived from an EMBL/GenBank/DDBJ whole genome shotgun (WGS) entry which is preliminary data.</text>
</comment>
<organism evidence="2 3">
    <name type="scientific">Agaricus bisporus var. burnettii</name>
    <dbReference type="NCBI Taxonomy" id="192524"/>
    <lineage>
        <taxon>Eukaryota</taxon>
        <taxon>Fungi</taxon>
        <taxon>Dikarya</taxon>
        <taxon>Basidiomycota</taxon>
        <taxon>Agaricomycotina</taxon>
        <taxon>Agaricomycetes</taxon>
        <taxon>Agaricomycetidae</taxon>
        <taxon>Agaricales</taxon>
        <taxon>Agaricineae</taxon>
        <taxon>Agaricaceae</taxon>
        <taxon>Agaricus</taxon>
    </lineage>
</organism>
<proteinExistence type="predicted"/>